<protein>
    <submittedName>
        <fullName evidence="5">Wat1-related protein</fullName>
    </submittedName>
</protein>
<evidence type="ECO:0000313" key="6">
    <source>
        <dbReference type="Proteomes" id="UP000237347"/>
    </source>
</evidence>
<feature type="transmembrane region" description="Helical" evidence="4">
    <location>
        <begin position="29"/>
        <end position="50"/>
    </location>
</feature>
<keyword evidence="3 4" id="KW-0472">Membrane</keyword>
<evidence type="ECO:0000313" key="5">
    <source>
        <dbReference type="EMBL" id="KAK7843827.1"/>
    </source>
</evidence>
<name>A0AAW0KWP4_QUESU</name>
<organism evidence="5 6">
    <name type="scientific">Quercus suber</name>
    <name type="common">Cork oak</name>
    <dbReference type="NCBI Taxonomy" id="58331"/>
    <lineage>
        <taxon>Eukaryota</taxon>
        <taxon>Viridiplantae</taxon>
        <taxon>Streptophyta</taxon>
        <taxon>Embryophyta</taxon>
        <taxon>Tracheophyta</taxon>
        <taxon>Spermatophyta</taxon>
        <taxon>Magnoliopsida</taxon>
        <taxon>eudicotyledons</taxon>
        <taxon>Gunneridae</taxon>
        <taxon>Pentapetalae</taxon>
        <taxon>rosids</taxon>
        <taxon>fabids</taxon>
        <taxon>Fagales</taxon>
        <taxon>Fagaceae</taxon>
        <taxon>Quercus</taxon>
    </lineage>
</organism>
<dbReference type="GO" id="GO:0016020">
    <property type="term" value="C:membrane"/>
    <property type="evidence" value="ECO:0007669"/>
    <property type="project" value="InterPro"/>
</dbReference>
<evidence type="ECO:0000256" key="1">
    <source>
        <dbReference type="ARBA" id="ARBA00022692"/>
    </source>
</evidence>
<gene>
    <name evidence="5" type="ORF">CFP56_011900</name>
</gene>
<comment type="caution">
    <text evidence="5">The sequence shown here is derived from an EMBL/GenBank/DDBJ whole genome shotgun (WGS) entry which is preliminary data.</text>
</comment>
<keyword evidence="2 4" id="KW-1133">Transmembrane helix</keyword>
<dbReference type="PANTHER" id="PTHR31218">
    <property type="entry name" value="WAT1-RELATED PROTEIN"/>
    <property type="match status" value="1"/>
</dbReference>
<sequence length="125" mass="13477">MGTLESSILAVAMEWGNPTAWSIHLDSKLLAAVYAGVVCSGFTIYIQGLIMKQRGPVVIGAIIIFVGLYLVLWGKSKDQLGSKSDNEKILPTAQNVATMDERIMTSNQEFRTINVTSIKSTNGAA</sequence>
<feature type="transmembrane region" description="Helical" evidence="4">
    <location>
        <begin position="56"/>
        <end position="74"/>
    </location>
</feature>
<dbReference type="InterPro" id="IPR030184">
    <property type="entry name" value="WAT1-related"/>
</dbReference>
<dbReference type="AlphaFoldDB" id="A0AAW0KWP4"/>
<dbReference type="Proteomes" id="UP000237347">
    <property type="component" value="Unassembled WGS sequence"/>
</dbReference>
<evidence type="ECO:0000256" key="2">
    <source>
        <dbReference type="ARBA" id="ARBA00022989"/>
    </source>
</evidence>
<keyword evidence="6" id="KW-1185">Reference proteome</keyword>
<proteinExistence type="predicted"/>
<dbReference type="EMBL" id="PKMF04000196">
    <property type="protein sequence ID" value="KAK7843827.1"/>
    <property type="molecule type" value="Genomic_DNA"/>
</dbReference>
<evidence type="ECO:0000256" key="3">
    <source>
        <dbReference type="ARBA" id="ARBA00023136"/>
    </source>
</evidence>
<dbReference type="GO" id="GO:0022857">
    <property type="term" value="F:transmembrane transporter activity"/>
    <property type="evidence" value="ECO:0007669"/>
    <property type="project" value="InterPro"/>
</dbReference>
<evidence type="ECO:0000256" key="4">
    <source>
        <dbReference type="SAM" id="Phobius"/>
    </source>
</evidence>
<reference evidence="5 6" key="1">
    <citation type="journal article" date="2018" name="Sci. Data">
        <title>The draft genome sequence of cork oak.</title>
        <authorList>
            <person name="Ramos A.M."/>
            <person name="Usie A."/>
            <person name="Barbosa P."/>
            <person name="Barros P.M."/>
            <person name="Capote T."/>
            <person name="Chaves I."/>
            <person name="Simoes F."/>
            <person name="Abreu I."/>
            <person name="Carrasquinho I."/>
            <person name="Faro C."/>
            <person name="Guimaraes J.B."/>
            <person name="Mendonca D."/>
            <person name="Nobrega F."/>
            <person name="Rodrigues L."/>
            <person name="Saibo N.J.M."/>
            <person name="Varela M.C."/>
            <person name="Egas C."/>
            <person name="Matos J."/>
            <person name="Miguel C.M."/>
            <person name="Oliveira M.M."/>
            <person name="Ricardo C.P."/>
            <person name="Goncalves S."/>
        </authorList>
    </citation>
    <scope>NUCLEOTIDE SEQUENCE [LARGE SCALE GENOMIC DNA]</scope>
    <source>
        <strain evidence="6">cv. HL8</strain>
    </source>
</reference>
<keyword evidence="1 4" id="KW-0812">Transmembrane</keyword>
<accession>A0AAW0KWP4</accession>